<evidence type="ECO:0000313" key="2">
    <source>
        <dbReference type="Proteomes" id="UP000275408"/>
    </source>
</evidence>
<keyword evidence="2" id="KW-1185">Reference proteome</keyword>
<proteinExistence type="predicted"/>
<sequence>MAKLSNGIFEHRRRRGLVSTAMQTRKLPNVPNRAISVLTTIIAQPWYRDRQQTSALEIDGLTLITEELFIVLPERRLGLHFASSINGLKGENKHALCRKS</sequence>
<accession>A0A3M6V140</accession>
<dbReference type="EMBL" id="RCHS01000309">
    <property type="protein sequence ID" value="RMX59539.1"/>
    <property type="molecule type" value="Genomic_DNA"/>
</dbReference>
<organism evidence="1 2">
    <name type="scientific">Pocillopora damicornis</name>
    <name type="common">Cauliflower coral</name>
    <name type="synonym">Millepora damicornis</name>
    <dbReference type="NCBI Taxonomy" id="46731"/>
    <lineage>
        <taxon>Eukaryota</taxon>
        <taxon>Metazoa</taxon>
        <taxon>Cnidaria</taxon>
        <taxon>Anthozoa</taxon>
        <taxon>Hexacorallia</taxon>
        <taxon>Scleractinia</taxon>
        <taxon>Astrocoeniina</taxon>
        <taxon>Pocilloporidae</taxon>
        <taxon>Pocillopora</taxon>
    </lineage>
</organism>
<reference evidence="1 2" key="1">
    <citation type="journal article" date="2018" name="Sci. Rep.">
        <title>Comparative analysis of the Pocillopora damicornis genome highlights role of immune system in coral evolution.</title>
        <authorList>
            <person name="Cunning R."/>
            <person name="Bay R.A."/>
            <person name="Gillette P."/>
            <person name="Baker A.C."/>
            <person name="Traylor-Knowles N."/>
        </authorList>
    </citation>
    <scope>NUCLEOTIDE SEQUENCE [LARGE SCALE GENOMIC DNA]</scope>
    <source>
        <strain evidence="1">RSMAS</strain>
        <tissue evidence="1">Whole animal</tissue>
    </source>
</reference>
<dbReference type="Proteomes" id="UP000275408">
    <property type="component" value="Unassembled WGS sequence"/>
</dbReference>
<gene>
    <name evidence="1" type="ORF">pdam_00003658</name>
</gene>
<comment type="caution">
    <text evidence="1">The sequence shown here is derived from an EMBL/GenBank/DDBJ whole genome shotgun (WGS) entry which is preliminary data.</text>
</comment>
<dbReference type="AlphaFoldDB" id="A0A3M6V140"/>
<protein>
    <submittedName>
        <fullName evidence="1">Uncharacterized protein</fullName>
    </submittedName>
</protein>
<evidence type="ECO:0000313" key="1">
    <source>
        <dbReference type="EMBL" id="RMX59539.1"/>
    </source>
</evidence>
<name>A0A3M6V140_POCDA</name>